<evidence type="ECO:0000256" key="1">
    <source>
        <dbReference type="SAM" id="Coils"/>
    </source>
</evidence>
<reference evidence="4" key="1">
    <citation type="submission" date="2022-10" db="EMBL/GenBank/DDBJ databases">
        <title>Genome assembly of Pristionchus species.</title>
        <authorList>
            <person name="Yoshida K."/>
            <person name="Sommer R.J."/>
        </authorList>
    </citation>
    <scope>NUCLEOTIDE SEQUENCE [LARGE SCALE GENOMIC DNA]</scope>
    <source>
        <strain evidence="4">RS5460</strain>
    </source>
</reference>
<dbReference type="AlphaFoldDB" id="A0AAN4ZLJ9"/>
<feature type="coiled-coil region" evidence="1">
    <location>
        <begin position="40"/>
        <end position="84"/>
    </location>
</feature>
<name>A0AAN4ZLJ9_9BILA</name>
<evidence type="ECO:0000313" key="4">
    <source>
        <dbReference type="Proteomes" id="UP001328107"/>
    </source>
</evidence>
<feature type="non-terminal residue" evidence="3">
    <location>
        <position position="1"/>
    </location>
</feature>
<sequence length="189" mass="21971">FDIRLVQDGIAVLGTTKGLKCFYLKACEANTAVHSLEALIKDLKMQLNERDKTIEIMKREMEEMKETSERLKKESEAMKDASNEEIIKLKKHFTKQIANEKKKQKQRGNNSSSELEDSRFIELEKKYRRMLLMFAKSGTEAHLEDATRKEIDAVNQADPEDSDDEKRQVEEECEVSQRNAEPAALFYYE</sequence>
<dbReference type="Proteomes" id="UP001328107">
    <property type="component" value="Unassembled WGS sequence"/>
</dbReference>
<proteinExistence type="predicted"/>
<accession>A0AAN4ZLJ9</accession>
<keyword evidence="1" id="KW-0175">Coiled coil</keyword>
<organism evidence="3 4">
    <name type="scientific">Pristionchus mayeri</name>
    <dbReference type="NCBI Taxonomy" id="1317129"/>
    <lineage>
        <taxon>Eukaryota</taxon>
        <taxon>Metazoa</taxon>
        <taxon>Ecdysozoa</taxon>
        <taxon>Nematoda</taxon>
        <taxon>Chromadorea</taxon>
        <taxon>Rhabditida</taxon>
        <taxon>Rhabditina</taxon>
        <taxon>Diplogasteromorpha</taxon>
        <taxon>Diplogasteroidea</taxon>
        <taxon>Neodiplogasteridae</taxon>
        <taxon>Pristionchus</taxon>
    </lineage>
</organism>
<feature type="non-terminal residue" evidence="3">
    <location>
        <position position="189"/>
    </location>
</feature>
<feature type="region of interest" description="Disordered" evidence="2">
    <location>
        <begin position="139"/>
        <end position="189"/>
    </location>
</feature>
<evidence type="ECO:0000313" key="3">
    <source>
        <dbReference type="EMBL" id="GMR43478.1"/>
    </source>
</evidence>
<keyword evidence="4" id="KW-1185">Reference proteome</keyword>
<comment type="caution">
    <text evidence="3">The sequence shown here is derived from an EMBL/GenBank/DDBJ whole genome shotgun (WGS) entry which is preliminary data.</text>
</comment>
<feature type="compositionally biased region" description="Basic and acidic residues" evidence="2">
    <location>
        <begin position="139"/>
        <end position="152"/>
    </location>
</feature>
<gene>
    <name evidence="3" type="ORF">PMAYCL1PPCAC_13673</name>
</gene>
<evidence type="ECO:0000256" key="2">
    <source>
        <dbReference type="SAM" id="MobiDB-lite"/>
    </source>
</evidence>
<protein>
    <submittedName>
        <fullName evidence="3">Uncharacterized protein</fullName>
    </submittedName>
</protein>
<dbReference type="EMBL" id="BTRK01000003">
    <property type="protein sequence ID" value="GMR43478.1"/>
    <property type="molecule type" value="Genomic_DNA"/>
</dbReference>